<feature type="transmembrane region" description="Helical" evidence="6">
    <location>
        <begin position="112"/>
        <end position="133"/>
    </location>
</feature>
<dbReference type="Pfam" id="PF01943">
    <property type="entry name" value="Polysacc_synt"/>
    <property type="match status" value="1"/>
</dbReference>
<evidence type="ECO:0000256" key="6">
    <source>
        <dbReference type="SAM" id="Phobius"/>
    </source>
</evidence>
<feature type="transmembrane region" description="Helical" evidence="6">
    <location>
        <begin position="172"/>
        <end position="196"/>
    </location>
</feature>
<dbReference type="InterPro" id="IPR002797">
    <property type="entry name" value="Polysacc_synth"/>
</dbReference>
<accession>N6Y1T6</accession>
<feature type="transmembrane region" description="Helical" evidence="6">
    <location>
        <begin position="358"/>
        <end position="377"/>
    </location>
</feature>
<dbReference type="RefSeq" id="WP_004307692.1">
    <property type="nucleotide sequence ID" value="NZ_AMXD01000053.1"/>
</dbReference>
<evidence type="ECO:0000256" key="4">
    <source>
        <dbReference type="ARBA" id="ARBA00022989"/>
    </source>
</evidence>
<sequence length="416" mass="43729">MRGPIALATLRTSLILGVRLAMQAGTLLLVARVLGPERFGEFAGVAALAVVIGTLSSFGTNLVFLGEVSKEPGRRMHVLAYALPTTLLCGTLLLAVYLLFAGVYLSASGVSLMVLLAIGAAEILLQPLFAFLSNEHLAMERIARSQVVISLPLVMRLLAASLVFMVDAADPLAAFSFGYLIASAIALSLATATSSAPWPTLRDWRLPSRSELHQSSGYAALAFTACGPGEIDKTLAAVLLTPSSSGLYAAGTRVIGAVTLPVIAMLLSALPRLFREGHTQPRETTRLLRWILVAALLYSALITAVLWLAAPAFMGLFGPGYEGISQMIQWLCLAVPGMALRIAAGSMLMALGRPWMRAGFEIAGVIVLLVCSLMLTGRLGGTGMAVALACAEWTMAALGLALIASARMRAIRPRAA</sequence>
<feature type="transmembrane region" description="Helical" evidence="6">
    <location>
        <begin position="78"/>
        <end position="100"/>
    </location>
</feature>
<keyword evidence="2" id="KW-1003">Cell membrane</keyword>
<name>N6Y1T6_THASP</name>
<evidence type="ECO:0000313" key="7">
    <source>
        <dbReference type="EMBL" id="ENO85490.1"/>
    </source>
</evidence>
<feature type="transmembrane region" description="Helical" evidence="6">
    <location>
        <begin position="383"/>
        <end position="404"/>
    </location>
</feature>
<dbReference type="PANTHER" id="PTHR30250">
    <property type="entry name" value="PST FAMILY PREDICTED COLANIC ACID TRANSPORTER"/>
    <property type="match status" value="1"/>
</dbReference>
<evidence type="ECO:0000256" key="2">
    <source>
        <dbReference type="ARBA" id="ARBA00022475"/>
    </source>
</evidence>
<dbReference type="GO" id="GO:0005886">
    <property type="term" value="C:plasma membrane"/>
    <property type="evidence" value="ECO:0007669"/>
    <property type="project" value="UniProtKB-SubCell"/>
</dbReference>
<comment type="subcellular location">
    <subcellularLocation>
        <location evidence="1">Cell membrane</location>
        <topology evidence="1">Multi-pass membrane protein</topology>
    </subcellularLocation>
</comment>
<dbReference type="Proteomes" id="UP000013042">
    <property type="component" value="Unassembled WGS sequence"/>
</dbReference>
<dbReference type="InterPro" id="IPR050833">
    <property type="entry name" value="Poly_Biosynth_Transport"/>
</dbReference>
<evidence type="ECO:0000256" key="5">
    <source>
        <dbReference type="ARBA" id="ARBA00023136"/>
    </source>
</evidence>
<protein>
    <submittedName>
        <fullName evidence="7">Polysaccharide biosynthesis protein</fullName>
    </submittedName>
</protein>
<evidence type="ECO:0000256" key="3">
    <source>
        <dbReference type="ARBA" id="ARBA00022692"/>
    </source>
</evidence>
<keyword evidence="5 6" id="KW-0472">Membrane</keyword>
<feature type="transmembrane region" description="Helical" evidence="6">
    <location>
        <begin position="45"/>
        <end position="66"/>
    </location>
</feature>
<feature type="transmembrane region" description="Helical" evidence="6">
    <location>
        <begin position="287"/>
        <end position="308"/>
    </location>
</feature>
<feature type="transmembrane region" description="Helical" evidence="6">
    <location>
        <begin position="246"/>
        <end position="267"/>
    </location>
</feature>
<dbReference type="PANTHER" id="PTHR30250:SF11">
    <property type="entry name" value="O-ANTIGEN TRANSPORTER-RELATED"/>
    <property type="match status" value="1"/>
</dbReference>
<reference evidence="7 8" key="1">
    <citation type="submission" date="2012-09" db="EMBL/GenBank/DDBJ databases">
        <title>Draft Genome Sequences of 6 Strains from Genus Thauera.</title>
        <authorList>
            <person name="Liu B."/>
            <person name="Shapleigh J.P."/>
            <person name="Frostegard A.H."/>
        </authorList>
    </citation>
    <scope>NUCLEOTIDE SEQUENCE [LARGE SCALE GENOMIC DNA]</scope>
    <source>
        <strain evidence="7 8">S2</strain>
    </source>
</reference>
<comment type="caution">
    <text evidence="7">The sequence shown here is derived from an EMBL/GenBank/DDBJ whole genome shotgun (WGS) entry which is preliminary data.</text>
</comment>
<dbReference type="EMBL" id="AMXD01000053">
    <property type="protein sequence ID" value="ENO85490.1"/>
    <property type="molecule type" value="Genomic_DNA"/>
</dbReference>
<proteinExistence type="predicted"/>
<dbReference type="AlphaFoldDB" id="N6Y1T6"/>
<feature type="transmembrane region" description="Helical" evidence="6">
    <location>
        <begin position="328"/>
        <end position="351"/>
    </location>
</feature>
<gene>
    <name evidence="7" type="ORF">C665_10142</name>
</gene>
<keyword evidence="4 6" id="KW-1133">Transmembrane helix</keyword>
<organism evidence="7 8">
    <name type="scientific">Thauera aminoaromatica S2</name>
    <dbReference type="NCBI Taxonomy" id="1234381"/>
    <lineage>
        <taxon>Bacteria</taxon>
        <taxon>Pseudomonadati</taxon>
        <taxon>Pseudomonadota</taxon>
        <taxon>Betaproteobacteria</taxon>
        <taxon>Rhodocyclales</taxon>
        <taxon>Zoogloeaceae</taxon>
        <taxon>Thauera</taxon>
    </lineage>
</organism>
<evidence type="ECO:0000313" key="8">
    <source>
        <dbReference type="Proteomes" id="UP000013042"/>
    </source>
</evidence>
<keyword evidence="3 6" id="KW-0812">Transmembrane</keyword>
<evidence type="ECO:0000256" key="1">
    <source>
        <dbReference type="ARBA" id="ARBA00004651"/>
    </source>
</evidence>